<dbReference type="Gene3D" id="1.10.10.10">
    <property type="entry name" value="Winged helix-like DNA-binding domain superfamily/Winged helix DNA-binding domain"/>
    <property type="match status" value="1"/>
</dbReference>
<comment type="similarity">
    <text evidence="1">Belongs to the BlaI transcriptional regulatory family.</text>
</comment>
<evidence type="ECO:0000313" key="6">
    <source>
        <dbReference type="Proteomes" id="UP000677913"/>
    </source>
</evidence>
<dbReference type="AlphaFoldDB" id="A0A8J8BGC3"/>
<keyword evidence="2" id="KW-0805">Transcription regulation</keyword>
<comment type="caution">
    <text evidence="5">The sequence shown here is derived from an EMBL/GenBank/DDBJ whole genome shotgun (WGS) entry which is preliminary data.</text>
</comment>
<dbReference type="InterPro" id="IPR036388">
    <property type="entry name" value="WH-like_DNA-bd_sf"/>
</dbReference>
<evidence type="ECO:0000256" key="1">
    <source>
        <dbReference type="ARBA" id="ARBA00011046"/>
    </source>
</evidence>
<dbReference type="Pfam" id="PF03965">
    <property type="entry name" value="Penicillinase_R"/>
    <property type="match status" value="1"/>
</dbReference>
<dbReference type="SUPFAM" id="SSF46785">
    <property type="entry name" value="Winged helix' DNA-binding domain"/>
    <property type="match status" value="1"/>
</dbReference>
<gene>
    <name evidence="5" type="ORF">KGA66_21390</name>
</gene>
<dbReference type="InterPro" id="IPR005650">
    <property type="entry name" value="BlaI_family"/>
</dbReference>
<dbReference type="InterPro" id="IPR036390">
    <property type="entry name" value="WH_DNA-bd_sf"/>
</dbReference>
<proteinExistence type="inferred from homology"/>
<protein>
    <submittedName>
        <fullName evidence="5">BlaI/MecI/CopY family transcriptional regulator</fullName>
    </submittedName>
</protein>
<keyword evidence="6" id="KW-1185">Reference proteome</keyword>
<keyword evidence="3" id="KW-0238">DNA-binding</keyword>
<reference evidence="5" key="1">
    <citation type="submission" date="2021-04" db="EMBL/GenBank/DDBJ databases">
        <title>Genome based classification of Actinospica acidithermotolerans sp. nov., an actinobacterium isolated from an Indonesian hot spring.</title>
        <authorList>
            <person name="Kusuma A.B."/>
            <person name="Putra K.E."/>
            <person name="Nafisah S."/>
            <person name="Loh J."/>
            <person name="Nouioui I."/>
            <person name="Goodfellow M."/>
        </authorList>
    </citation>
    <scope>NUCLEOTIDE SEQUENCE</scope>
    <source>
        <strain evidence="5">DSM 45618</strain>
    </source>
</reference>
<dbReference type="RefSeq" id="WP_211469972.1">
    <property type="nucleotide sequence ID" value="NZ_JAGSXH010000092.1"/>
</dbReference>
<dbReference type="GO" id="GO:0003677">
    <property type="term" value="F:DNA binding"/>
    <property type="evidence" value="ECO:0007669"/>
    <property type="project" value="UniProtKB-KW"/>
</dbReference>
<evidence type="ECO:0000256" key="3">
    <source>
        <dbReference type="ARBA" id="ARBA00023125"/>
    </source>
</evidence>
<dbReference type="GO" id="GO:0045892">
    <property type="term" value="P:negative regulation of DNA-templated transcription"/>
    <property type="evidence" value="ECO:0007669"/>
    <property type="project" value="InterPro"/>
</dbReference>
<sequence>MARLGELERAVMDVLWNTPDPVAATRIVEELAREHSPAITTILTVLDRLGRKGFVTRERHGRAYRYCATTSRAELIAGTMLEALGTTSDRRSALVHFAGSVSQEEKALLRELLEDTPANPSNA</sequence>
<accession>A0A8J8BGC3</accession>
<evidence type="ECO:0000313" key="5">
    <source>
        <dbReference type="EMBL" id="MBS2965619.1"/>
    </source>
</evidence>
<dbReference type="EMBL" id="JAGSXH010000092">
    <property type="protein sequence ID" value="MBS2965619.1"/>
    <property type="molecule type" value="Genomic_DNA"/>
</dbReference>
<dbReference type="Gene3D" id="6.10.140.850">
    <property type="match status" value="1"/>
</dbReference>
<dbReference type="Proteomes" id="UP000677913">
    <property type="component" value="Unassembled WGS sequence"/>
</dbReference>
<evidence type="ECO:0000256" key="4">
    <source>
        <dbReference type="ARBA" id="ARBA00023163"/>
    </source>
</evidence>
<evidence type="ECO:0000256" key="2">
    <source>
        <dbReference type="ARBA" id="ARBA00023015"/>
    </source>
</evidence>
<keyword evidence="4" id="KW-0804">Transcription</keyword>
<organism evidence="5 6">
    <name type="scientific">Actinocrinis puniceicyclus</name>
    <dbReference type="NCBI Taxonomy" id="977794"/>
    <lineage>
        <taxon>Bacteria</taxon>
        <taxon>Bacillati</taxon>
        <taxon>Actinomycetota</taxon>
        <taxon>Actinomycetes</taxon>
        <taxon>Catenulisporales</taxon>
        <taxon>Actinospicaceae</taxon>
        <taxon>Actinocrinis</taxon>
    </lineage>
</organism>
<name>A0A8J8BGC3_9ACTN</name>